<dbReference type="InterPro" id="IPR012340">
    <property type="entry name" value="NA-bd_OB-fold"/>
</dbReference>
<dbReference type="PANTHER" id="PTHR40734:SF1">
    <property type="entry name" value="DNA-BINDING PROTEIN"/>
    <property type="match status" value="1"/>
</dbReference>
<name>A0A7G9YHV2_9EURY</name>
<dbReference type="PANTHER" id="PTHR40734">
    <property type="entry name" value="TRNA-SPECIFIC ADENOSINE DEAMINASE-RELATED"/>
    <property type="match status" value="1"/>
</dbReference>
<dbReference type="EMBL" id="MT631266">
    <property type="protein sequence ID" value="QNO47586.1"/>
    <property type="molecule type" value="Genomic_DNA"/>
</dbReference>
<dbReference type="AlphaFoldDB" id="A0A7G9YHV2"/>
<sequence length="206" mass="23834">MPYSDKKSGKEKYAWVMDYLPYGDPDDPRPAYQKKPSIQGIGETYFVLMELVPKEGMAPLIGDQVHIGNDGRDVIDHVKRRLEYADLTHGAKSELAYVLESIVLNNESRFVKFINEAYPISTRQHMLELLPGIGKKLMWAILDERKRGDFTSFEDLTTRVKGLHKPETIFAHQIENELTSDVRYRLFTTKPPESRPSEHSRKRGRR</sequence>
<accession>A0A7G9YHV2</accession>
<reference evidence="2" key="1">
    <citation type="submission" date="2020-06" db="EMBL/GenBank/DDBJ databases">
        <title>Unique genomic features of the anaerobic methanotrophic archaea.</title>
        <authorList>
            <person name="Chadwick G.L."/>
            <person name="Skennerton C.T."/>
            <person name="Laso-Perez R."/>
            <person name="Leu A.O."/>
            <person name="Speth D.R."/>
            <person name="Yu H."/>
            <person name="Morgan-Lang C."/>
            <person name="Hatzenpichler R."/>
            <person name="Goudeau D."/>
            <person name="Malmstrom R."/>
            <person name="Brazelton W.J."/>
            <person name="Woyke T."/>
            <person name="Hallam S.J."/>
            <person name="Tyson G.W."/>
            <person name="Wegener G."/>
            <person name="Boetius A."/>
            <person name="Orphan V."/>
        </authorList>
    </citation>
    <scope>NUCLEOTIDE SEQUENCE</scope>
</reference>
<proteinExistence type="predicted"/>
<dbReference type="Pfam" id="PF04919">
    <property type="entry name" value="DUF655"/>
    <property type="match status" value="1"/>
</dbReference>
<evidence type="ECO:0000256" key="1">
    <source>
        <dbReference type="SAM" id="MobiDB-lite"/>
    </source>
</evidence>
<feature type="region of interest" description="Disordered" evidence="1">
    <location>
        <begin position="187"/>
        <end position="206"/>
    </location>
</feature>
<dbReference type="SUPFAM" id="SSF160975">
    <property type="entry name" value="AF1531-like"/>
    <property type="match status" value="1"/>
</dbReference>
<evidence type="ECO:0000313" key="2">
    <source>
        <dbReference type="EMBL" id="QNO47586.1"/>
    </source>
</evidence>
<organism evidence="2">
    <name type="scientific">Candidatus Methanogaster sp. ANME-2c ERB4</name>
    <dbReference type="NCBI Taxonomy" id="2759911"/>
    <lineage>
        <taxon>Archaea</taxon>
        <taxon>Methanobacteriati</taxon>
        <taxon>Methanobacteriota</taxon>
        <taxon>Stenosarchaea group</taxon>
        <taxon>Methanomicrobia</taxon>
        <taxon>Methanosarcinales</taxon>
        <taxon>ANME-2 cluster</taxon>
        <taxon>Candidatus Methanogasteraceae</taxon>
        <taxon>Candidatus Methanogaster</taxon>
    </lineage>
</organism>
<protein>
    <recommendedName>
        <fullName evidence="3">DUF655 domain-containing protein</fullName>
    </recommendedName>
</protein>
<dbReference type="Gene3D" id="1.10.150.280">
    <property type="entry name" value="AF1531-like domain"/>
    <property type="match status" value="1"/>
</dbReference>
<gene>
    <name evidence="2" type="ORF">HEDHIHPB_00015</name>
</gene>
<dbReference type="Gene3D" id="2.40.50.140">
    <property type="entry name" value="Nucleic acid-binding proteins"/>
    <property type="match status" value="1"/>
</dbReference>
<evidence type="ECO:0008006" key="3">
    <source>
        <dbReference type="Google" id="ProtNLM"/>
    </source>
</evidence>
<dbReference type="InterPro" id="IPR007003">
    <property type="entry name" value="DUF655"/>
</dbReference>